<dbReference type="InterPro" id="IPR011598">
    <property type="entry name" value="bHLH_dom"/>
</dbReference>
<reference evidence="4 5" key="1">
    <citation type="journal article" date="2016" name="Genome Biol. Evol.">
        <title>Divergent and convergent evolution of fungal pathogenicity.</title>
        <authorList>
            <person name="Shang Y."/>
            <person name="Xiao G."/>
            <person name="Zheng P."/>
            <person name="Cen K."/>
            <person name="Zhan S."/>
            <person name="Wang C."/>
        </authorList>
    </citation>
    <scope>NUCLEOTIDE SEQUENCE [LARGE SCALE GENOMIC DNA]</scope>
    <source>
        <strain evidence="4 5">RCEF 1005</strain>
    </source>
</reference>
<evidence type="ECO:0000256" key="2">
    <source>
        <dbReference type="SAM" id="MobiDB-lite"/>
    </source>
</evidence>
<dbReference type="SUPFAM" id="SSF47459">
    <property type="entry name" value="HLH, helix-loop-helix DNA-binding domain"/>
    <property type="match status" value="1"/>
</dbReference>
<dbReference type="Pfam" id="PF00010">
    <property type="entry name" value="HLH"/>
    <property type="match status" value="1"/>
</dbReference>
<dbReference type="SMART" id="SM00353">
    <property type="entry name" value="HLH"/>
    <property type="match status" value="1"/>
</dbReference>
<dbReference type="GO" id="GO:0003677">
    <property type="term" value="F:DNA binding"/>
    <property type="evidence" value="ECO:0007669"/>
    <property type="project" value="UniProtKB-KW"/>
</dbReference>
<dbReference type="PROSITE" id="PS50888">
    <property type="entry name" value="BHLH"/>
    <property type="match status" value="1"/>
</dbReference>
<dbReference type="PANTHER" id="PTHR47336">
    <property type="entry name" value="TRANSCRIPTION FACTOR HMS1-RELATED"/>
    <property type="match status" value="1"/>
</dbReference>
<comment type="caution">
    <text evidence="4">The sequence shown here is derived from an EMBL/GenBank/DDBJ whole genome shotgun (WGS) entry which is preliminary data.</text>
</comment>
<dbReference type="EMBL" id="AZHF01000019">
    <property type="protein sequence ID" value="OAA61586.1"/>
    <property type="molecule type" value="Genomic_DNA"/>
</dbReference>
<feature type="compositionally biased region" description="Polar residues" evidence="2">
    <location>
        <begin position="15"/>
        <end position="26"/>
    </location>
</feature>
<dbReference type="Proteomes" id="UP000076881">
    <property type="component" value="Unassembled WGS sequence"/>
</dbReference>
<evidence type="ECO:0000313" key="4">
    <source>
        <dbReference type="EMBL" id="OAA61586.1"/>
    </source>
</evidence>
<feature type="region of interest" description="Disordered" evidence="2">
    <location>
        <begin position="1"/>
        <end position="26"/>
    </location>
</feature>
<feature type="coiled-coil region" evidence="1">
    <location>
        <begin position="263"/>
        <end position="297"/>
    </location>
</feature>
<dbReference type="InterPro" id="IPR036638">
    <property type="entry name" value="HLH_DNA-bd_sf"/>
</dbReference>
<keyword evidence="1" id="KW-0175">Coiled coil</keyword>
<gene>
    <name evidence="4" type="ORF">LEL_10755</name>
</gene>
<feature type="domain" description="BHLH" evidence="3">
    <location>
        <begin position="208"/>
        <end position="273"/>
    </location>
</feature>
<dbReference type="STRING" id="1081108.A0A167UHM7"/>
<dbReference type="AlphaFoldDB" id="A0A167UHM7"/>
<dbReference type="GO" id="GO:0046983">
    <property type="term" value="F:protein dimerization activity"/>
    <property type="evidence" value="ECO:0007669"/>
    <property type="project" value="InterPro"/>
</dbReference>
<dbReference type="PANTHER" id="PTHR47336:SF2">
    <property type="entry name" value="TRANSCRIPTION FACTOR HMS1-RELATED"/>
    <property type="match status" value="1"/>
</dbReference>
<dbReference type="Gene3D" id="4.10.280.10">
    <property type="entry name" value="Helix-loop-helix DNA-binding domain"/>
    <property type="match status" value="1"/>
</dbReference>
<dbReference type="InterPro" id="IPR052099">
    <property type="entry name" value="Regulatory_TF_Diverse"/>
</dbReference>
<protein>
    <submittedName>
        <fullName evidence="4">Helix-loop-helix DNA-binding protein</fullName>
    </submittedName>
</protein>
<sequence length="331" mass="35187">MKAMNGSTLEDAGARNSTGDGEQTLNSTQSQLYGYGASWKNDNTSMPMHSVQQFAQHQTTDGSWKQAVLHQQQLQQSHQQLNPDAILGLPCGWSLTACNMPHRLGDCLMVNETAHCDGPPKACGLQIAATHHYGPSTVAGWAKSASHCPDADIGAANMRSSSSSSRGAGTTGCGQEIKPVMLTYAVSSLPKEGPLLQSAAATKSERAKGRATHNDVERKYRTSLKDGIAKLQAAVPALQAHQDVKSDSMISHAAPKVSKSTILRKATEYIQQLERANQAMASERAQAMERLQTLEAMLQNGAASSLQYAPNHGMTMFGPRGGLLTGCQSGA</sequence>
<evidence type="ECO:0000259" key="3">
    <source>
        <dbReference type="PROSITE" id="PS50888"/>
    </source>
</evidence>
<keyword evidence="4" id="KW-0238">DNA-binding</keyword>
<organism evidence="4 5">
    <name type="scientific">Akanthomyces lecanii RCEF 1005</name>
    <dbReference type="NCBI Taxonomy" id="1081108"/>
    <lineage>
        <taxon>Eukaryota</taxon>
        <taxon>Fungi</taxon>
        <taxon>Dikarya</taxon>
        <taxon>Ascomycota</taxon>
        <taxon>Pezizomycotina</taxon>
        <taxon>Sordariomycetes</taxon>
        <taxon>Hypocreomycetidae</taxon>
        <taxon>Hypocreales</taxon>
        <taxon>Cordycipitaceae</taxon>
        <taxon>Akanthomyces</taxon>
        <taxon>Cordyceps confragosa</taxon>
    </lineage>
</organism>
<evidence type="ECO:0000256" key="1">
    <source>
        <dbReference type="SAM" id="Coils"/>
    </source>
</evidence>
<name>A0A167UHM7_CORDF</name>
<dbReference type="OrthoDB" id="2133190at2759"/>
<keyword evidence="5" id="KW-1185">Reference proteome</keyword>
<proteinExistence type="predicted"/>
<evidence type="ECO:0000313" key="5">
    <source>
        <dbReference type="Proteomes" id="UP000076881"/>
    </source>
</evidence>
<dbReference type="CDD" id="cd11395">
    <property type="entry name" value="bHLHzip_SREBP_like"/>
    <property type="match status" value="1"/>
</dbReference>
<accession>A0A167UHM7</accession>